<keyword evidence="1 7" id="KW-0963">Cytoplasm</keyword>
<accession>F2NA80</accession>
<dbReference type="InterPro" id="IPR020598">
    <property type="entry name" value="rRNA_Ade_methylase_Trfase_N"/>
</dbReference>
<evidence type="ECO:0000259" key="9">
    <source>
        <dbReference type="SMART" id="SM00650"/>
    </source>
</evidence>
<dbReference type="STRING" id="700015.Corgl_0355"/>
<evidence type="ECO:0000256" key="2">
    <source>
        <dbReference type="ARBA" id="ARBA00022552"/>
    </source>
</evidence>
<dbReference type="HAMAP" id="MF_00607">
    <property type="entry name" value="16SrRNA_methyltr_A"/>
    <property type="match status" value="1"/>
</dbReference>
<dbReference type="HOGENOM" id="CLU_041220_1_1_11"/>
<feature type="binding site" evidence="7 8">
    <location>
        <position position="78"/>
    </location>
    <ligand>
        <name>S-adenosyl-L-methionine</name>
        <dbReference type="ChEBI" id="CHEBI:59789"/>
    </ligand>
</feature>
<keyword evidence="5 7" id="KW-0949">S-adenosyl-L-methionine</keyword>
<name>F2NA80_CORGP</name>
<dbReference type="EMBL" id="CP002628">
    <property type="protein sequence ID" value="AEB06474.1"/>
    <property type="molecule type" value="Genomic_DNA"/>
</dbReference>
<dbReference type="InterPro" id="IPR001737">
    <property type="entry name" value="KsgA/Erm"/>
</dbReference>
<evidence type="ECO:0000256" key="5">
    <source>
        <dbReference type="ARBA" id="ARBA00022691"/>
    </source>
</evidence>
<dbReference type="InterPro" id="IPR029063">
    <property type="entry name" value="SAM-dependent_MTases_sf"/>
</dbReference>
<gene>
    <name evidence="7" type="primary">rsmA</name>
    <name evidence="7" type="synonym">ksgA</name>
    <name evidence="10" type="ordered locus">Corgl_0355</name>
</gene>
<feature type="binding site" evidence="7 8">
    <location>
        <position position="30"/>
    </location>
    <ligand>
        <name>S-adenosyl-L-methionine</name>
        <dbReference type="ChEBI" id="CHEBI:59789"/>
    </ligand>
</feature>
<organism evidence="10 11">
    <name type="scientific">Coriobacterium glomerans (strain ATCC 49209 / DSM 20642 / JCM 10262 / PW2)</name>
    <dbReference type="NCBI Taxonomy" id="700015"/>
    <lineage>
        <taxon>Bacteria</taxon>
        <taxon>Bacillati</taxon>
        <taxon>Actinomycetota</taxon>
        <taxon>Coriobacteriia</taxon>
        <taxon>Coriobacteriales</taxon>
        <taxon>Coriobacteriaceae</taxon>
        <taxon>Coriobacterium</taxon>
    </lineage>
</organism>
<keyword evidence="2 7" id="KW-0698">rRNA processing</keyword>
<feature type="binding site" evidence="7 8">
    <location>
        <position position="57"/>
    </location>
    <ligand>
        <name>S-adenosyl-L-methionine</name>
        <dbReference type="ChEBI" id="CHEBI:59789"/>
    </ligand>
</feature>
<feature type="binding site" evidence="7 8">
    <location>
        <position position="103"/>
    </location>
    <ligand>
        <name>S-adenosyl-L-methionine</name>
        <dbReference type="ChEBI" id="CHEBI:59789"/>
    </ligand>
</feature>
<dbReference type="InterPro" id="IPR023165">
    <property type="entry name" value="rRNA_Ade_diMease-like_C"/>
</dbReference>
<comment type="catalytic activity">
    <reaction evidence="7">
        <text>adenosine(1518)/adenosine(1519) in 16S rRNA + 4 S-adenosyl-L-methionine = N(6)-dimethyladenosine(1518)/N(6)-dimethyladenosine(1519) in 16S rRNA + 4 S-adenosyl-L-homocysteine + 4 H(+)</text>
        <dbReference type="Rhea" id="RHEA:19609"/>
        <dbReference type="Rhea" id="RHEA-COMP:10232"/>
        <dbReference type="Rhea" id="RHEA-COMP:10233"/>
        <dbReference type="ChEBI" id="CHEBI:15378"/>
        <dbReference type="ChEBI" id="CHEBI:57856"/>
        <dbReference type="ChEBI" id="CHEBI:59789"/>
        <dbReference type="ChEBI" id="CHEBI:74411"/>
        <dbReference type="ChEBI" id="CHEBI:74493"/>
        <dbReference type="EC" id="2.1.1.182"/>
    </reaction>
</comment>
<dbReference type="FunFam" id="3.40.50.150:FF:000023">
    <property type="entry name" value="Ribosomal RNA small subunit methyltransferase A"/>
    <property type="match status" value="1"/>
</dbReference>
<dbReference type="OrthoDB" id="9814755at2"/>
<dbReference type="SMART" id="SM00650">
    <property type="entry name" value="rADc"/>
    <property type="match status" value="1"/>
</dbReference>
<dbReference type="AlphaFoldDB" id="F2NA80"/>
<dbReference type="SUPFAM" id="SSF53335">
    <property type="entry name" value="S-adenosyl-L-methionine-dependent methyltransferases"/>
    <property type="match status" value="1"/>
</dbReference>
<dbReference type="Pfam" id="PF00398">
    <property type="entry name" value="RrnaAD"/>
    <property type="match status" value="1"/>
</dbReference>
<dbReference type="KEGG" id="cgo:Corgl_0355"/>
<dbReference type="NCBIfam" id="TIGR00755">
    <property type="entry name" value="ksgA"/>
    <property type="match status" value="1"/>
</dbReference>
<evidence type="ECO:0000313" key="11">
    <source>
        <dbReference type="Proteomes" id="UP000006851"/>
    </source>
</evidence>
<dbReference type="GO" id="GO:0003723">
    <property type="term" value="F:RNA binding"/>
    <property type="evidence" value="ECO:0007669"/>
    <property type="project" value="UniProtKB-UniRule"/>
</dbReference>
<sequence length="313" mass="33400">MRCSPLASPTATRELLDEFGLTTKHRLGQHFLIDDHVVERIVRLAELDANARVVEVGPGIGTLTLALLPRVARVVAIEMDPALEPVLAMHVADHPDLSYIIGDALRVGFRAIAAEAGGAPTMLVANLPYNAAATIILDYLEHMDSLESAVVMVQKEVADRIAAQPGTKSYGAYTAKLRLIGELTDRFEVSRLSFMPPPRVESSVVRIERAHRAGERLGPCLAGASAGTGAVAPAQVASVIDAAFAQRRKTIRNSMTARGFDREMLDEALGASRIAPSIRAEALDTDDFIRLTCALAACGAAARMDAGAEATER</sequence>
<feature type="binding site" evidence="7 8">
    <location>
        <position position="126"/>
    </location>
    <ligand>
        <name>S-adenosyl-L-methionine</name>
        <dbReference type="ChEBI" id="CHEBI:59789"/>
    </ligand>
</feature>
<evidence type="ECO:0000313" key="10">
    <source>
        <dbReference type="EMBL" id="AEB06474.1"/>
    </source>
</evidence>
<dbReference type="Proteomes" id="UP000006851">
    <property type="component" value="Chromosome"/>
</dbReference>
<comment type="subcellular location">
    <subcellularLocation>
        <location evidence="7">Cytoplasm</location>
    </subcellularLocation>
</comment>
<dbReference type="Gene3D" id="1.10.8.100">
    <property type="entry name" value="Ribosomal RNA adenine dimethylase-like, domain 2"/>
    <property type="match status" value="1"/>
</dbReference>
<comment type="function">
    <text evidence="7">Specifically dimethylates two adjacent adenosines (A1518 and A1519) in the loop of a conserved hairpin near the 3'-end of 16S rRNA in the 30S particle. May play a critical role in biogenesis of 30S subunits.</text>
</comment>
<keyword evidence="6 7" id="KW-0694">RNA-binding</keyword>
<dbReference type="RefSeq" id="WP_013708217.1">
    <property type="nucleotide sequence ID" value="NC_015389.1"/>
</dbReference>
<feature type="binding site" evidence="7 8">
    <location>
        <position position="32"/>
    </location>
    <ligand>
        <name>S-adenosyl-L-methionine</name>
        <dbReference type="ChEBI" id="CHEBI:59789"/>
    </ligand>
</feature>
<dbReference type="GO" id="GO:0005829">
    <property type="term" value="C:cytosol"/>
    <property type="evidence" value="ECO:0007669"/>
    <property type="project" value="TreeGrafter"/>
</dbReference>
<evidence type="ECO:0000256" key="4">
    <source>
        <dbReference type="ARBA" id="ARBA00022679"/>
    </source>
</evidence>
<dbReference type="GO" id="GO:0052908">
    <property type="term" value="F:16S rRNA (adenine(1518)-N(6)/adenine(1519)-N(6))-dimethyltransferase activity"/>
    <property type="evidence" value="ECO:0007669"/>
    <property type="project" value="UniProtKB-EC"/>
</dbReference>
<comment type="similarity">
    <text evidence="7">Belongs to the class I-like SAM-binding methyltransferase superfamily. rRNA adenine N(6)-methyltransferase family. RsmA subfamily.</text>
</comment>
<evidence type="ECO:0000256" key="6">
    <source>
        <dbReference type="ARBA" id="ARBA00022884"/>
    </source>
</evidence>
<feature type="domain" description="Ribosomal RNA adenine methylase transferase N-terminal" evidence="9">
    <location>
        <begin position="37"/>
        <end position="211"/>
    </location>
</feature>
<dbReference type="InterPro" id="IPR011530">
    <property type="entry name" value="rRNA_adenine_dimethylase"/>
</dbReference>
<dbReference type="PANTHER" id="PTHR11727:SF7">
    <property type="entry name" value="DIMETHYLADENOSINE TRANSFERASE-RELATED"/>
    <property type="match status" value="1"/>
</dbReference>
<dbReference type="eggNOG" id="COG0030">
    <property type="taxonomic scope" value="Bacteria"/>
</dbReference>
<dbReference type="PROSITE" id="PS01131">
    <property type="entry name" value="RRNA_A_DIMETH"/>
    <property type="match status" value="1"/>
</dbReference>
<dbReference type="PANTHER" id="PTHR11727">
    <property type="entry name" value="DIMETHYLADENOSINE TRANSFERASE"/>
    <property type="match status" value="1"/>
</dbReference>
<protein>
    <recommendedName>
        <fullName evidence="7">Ribosomal RNA small subunit methyltransferase A</fullName>
        <ecNumber evidence="7">2.1.1.182</ecNumber>
    </recommendedName>
    <alternativeName>
        <fullName evidence="7">16S rRNA (adenine(1518)-N(6)/adenine(1519)-N(6))-dimethyltransferase</fullName>
    </alternativeName>
    <alternativeName>
        <fullName evidence="7">16S rRNA dimethyladenosine transferase</fullName>
    </alternativeName>
    <alternativeName>
        <fullName evidence="7">16S rRNA dimethylase</fullName>
    </alternativeName>
    <alternativeName>
        <fullName evidence="7">S-adenosylmethionine-6-N', N'-adenosyl(rRNA) dimethyltransferase</fullName>
    </alternativeName>
</protein>
<dbReference type="Gene3D" id="3.40.50.150">
    <property type="entry name" value="Vaccinia Virus protein VP39"/>
    <property type="match status" value="1"/>
</dbReference>
<proteinExistence type="inferred from homology"/>
<reference evidence="11" key="1">
    <citation type="journal article" date="2013" name="Stand. Genomic Sci.">
        <title>Complete genome sequence of Coriobacterium glomerans type strain (PW2(T)) from the midgut of Pyrrhocoris apterus L. (red soldier bug).</title>
        <authorList>
            <person name="Stackebrandt E."/>
            <person name="Zeytun A."/>
            <person name="Lapidus A."/>
            <person name="Nolan M."/>
            <person name="Lucas S."/>
            <person name="Hammon N."/>
            <person name="Deshpande S."/>
            <person name="Cheng J.F."/>
            <person name="Tapia R."/>
            <person name="Goodwin L.A."/>
            <person name="Pitluck S."/>
            <person name="Liolios K."/>
            <person name="Pagani I."/>
            <person name="Ivanova N."/>
            <person name="Mavromatis K."/>
            <person name="Mikhailova N."/>
            <person name="Huntemann M."/>
            <person name="Pati A."/>
            <person name="Chen A."/>
            <person name="Palaniappan K."/>
            <person name="Chang Y.J."/>
            <person name="Land M."/>
            <person name="Hauser L."/>
            <person name="Rohde M."/>
            <person name="Pukall R."/>
            <person name="Goker M."/>
            <person name="Detter J.C."/>
            <person name="Woyke T."/>
            <person name="Bristow J."/>
            <person name="Eisen J.A."/>
            <person name="Markowitz V."/>
            <person name="Hugenholtz P."/>
            <person name="Kyrpides N.C."/>
            <person name="Klenk H.P."/>
        </authorList>
    </citation>
    <scope>NUCLEOTIDE SEQUENCE</scope>
    <source>
        <strain evidence="11">ATCC 49209 / DSM 20642 / JCM 10262 / PW2</strain>
    </source>
</reference>
<evidence type="ECO:0000256" key="7">
    <source>
        <dbReference type="HAMAP-Rule" id="MF_00607"/>
    </source>
</evidence>
<evidence type="ECO:0000256" key="3">
    <source>
        <dbReference type="ARBA" id="ARBA00022603"/>
    </source>
</evidence>
<evidence type="ECO:0000256" key="8">
    <source>
        <dbReference type="PROSITE-ProRule" id="PRU01026"/>
    </source>
</evidence>
<dbReference type="EC" id="2.1.1.182" evidence="7"/>
<keyword evidence="3 7" id="KW-0489">Methyltransferase</keyword>
<dbReference type="PROSITE" id="PS51689">
    <property type="entry name" value="SAM_RNA_A_N6_MT"/>
    <property type="match status" value="1"/>
</dbReference>
<keyword evidence="11" id="KW-1185">Reference proteome</keyword>
<keyword evidence="4 7" id="KW-0808">Transferase</keyword>
<dbReference type="InterPro" id="IPR020596">
    <property type="entry name" value="rRNA_Ade_Mease_Trfase_CS"/>
</dbReference>
<evidence type="ECO:0000256" key="1">
    <source>
        <dbReference type="ARBA" id="ARBA00022490"/>
    </source>
</evidence>